<dbReference type="SUPFAM" id="SSF69336">
    <property type="entry name" value="Alpha subunit of glutamate synthase, C-terminal domain"/>
    <property type="match status" value="1"/>
</dbReference>
<evidence type="ECO:0000256" key="4">
    <source>
        <dbReference type="ARBA" id="ARBA00009716"/>
    </source>
</evidence>
<name>T0ZFP6_9ZZZZ</name>
<evidence type="ECO:0000256" key="13">
    <source>
        <dbReference type="ARBA" id="ARBA00023014"/>
    </source>
</evidence>
<evidence type="ECO:0000256" key="7">
    <source>
        <dbReference type="ARBA" id="ARBA00022643"/>
    </source>
</evidence>
<reference evidence="19" key="2">
    <citation type="journal article" date="2014" name="ISME J.">
        <title>Microbial stratification in low pH oxic and suboxic macroscopic growths along an acid mine drainage.</title>
        <authorList>
            <person name="Mendez-Garcia C."/>
            <person name="Mesa V."/>
            <person name="Sprenger R.R."/>
            <person name="Richter M."/>
            <person name="Diez M.S."/>
            <person name="Solano J."/>
            <person name="Bargiela R."/>
            <person name="Golyshina O.V."/>
            <person name="Manteca A."/>
            <person name="Ramos J.L."/>
            <person name="Gallego J.R."/>
            <person name="Llorente I."/>
            <person name="Martins Dos Santos V.A."/>
            <person name="Jensen O.N."/>
            <person name="Pelaez A.I."/>
            <person name="Sanchez J."/>
            <person name="Ferrer M."/>
        </authorList>
    </citation>
    <scope>NUCLEOTIDE SEQUENCE</scope>
</reference>
<dbReference type="InterPro" id="IPR036485">
    <property type="entry name" value="Glu_synth_asu_C_sf"/>
</dbReference>
<dbReference type="AlphaFoldDB" id="T0ZFP6"/>
<evidence type="ECO:0000256" key="14">
    <source>
        <dbReference type="ARBA" id="ARBA00023164"/>
    </source>
</evidence>
<dbReference type="SUPFAM" id="SSF51395">
    <property type="entry name" value="FMN-linked oxidoreductases"/>
    <property type="match status" value="1"/>
</dbReference>
<comment type="cofactor">
    <cofactor evidence="3">
        <name>FAD</name>
        <dbReference type="ChEBI" id="CHEBI:57692"/>
    </cofactor>
</comment>
<evidence type="ECO:0000256" key="1">
    <source>
        <dbReference type="ARBA" id="ARBA00001917"/>
    </source>
</evidence>
<keyword evidence="14" id="KW-0314">Glutamate biosynthesis</keyword>
<evidence type="ECO:0000256" key="10">
    <source>
        <dbReference type="ARBA" id="ARBA00022962"/>
    </source>
</evidence>
<accession>T0ZFP6</accession>
<dbReference type="CDD" id="cd02808">
    <property type="entry name" value="GltS_FMN"/>
    <property type="match status" value="1"/>
</dbReference>
<dbReference type="InterPro" id="IPR002932">
    <property type="entry name" value="Glu_synthdom"/>
</dbReference>
<evidence type="ECO:0000256" key="5">
    <source>
        <dbReference type="ARBA" id="ARBA00022605"/>
    </source>
</evidence>
<dbReference type="EMBL" id="AUZZ01010840">
    <property type="protein sequence ID" value="EQD28530.1"/>
    <property type="molecule type" value="Genomic_DNA"/>
</dbReference>
<dbReference type="GO" id="GO:0051538">
    <property type="term" value="F:3 iron, 4 sulfur cluster binding"/>
    <property type="evidence" value="ECO:0007669"/>
    <property type="project" value="UniProtKB-KW"/>
</dbReference>
<gene>
    <name evidence="19" type="ORF">B2A_14897</name>
</gene>
<keyword evidence="8" id="KW-0479">Metal-binding</keyword>
<comment type="caution">
    <text evidence="19">The sequence shown here is derived from an EMBL/GenBank/DDBJ whole genome shotgun (WGS) entry which is preliminary data.</text>
</comment>
<dbReference type="InterPro" id="IPR002489">
    <property type="entry name" value="Glu_synth_asu_C"/>
</dbReference>
<dbReference type="Pfam" id="PF01493">
    <property type="entry name" value="GXGXG"/>
    <property type="match status" value="1"/>
</dbReference>
<dbReference type="Gene3D" id="3.20.20.70">
    <property type="entry name" value="Aldolase class I"/>
    <property type="match status" value="1"/>
</dbReference>
<dbReference type="Pfam" id="PF01645">
    <property type="entry name" value="Glu_synthase"/>
    <property type="match status" value="1"/>
</dbReference>
<evidence type="ECO:0000256" key="2">
    <source>
        <dbReference type="ARBA" id="ARBA00001927"/>
    </source>
</evidence>
<comment type="cofactor">
    <cofactor evidence="1">
        <name>FMN</name>
        <dbReference type="ChEBI" id="CHEBI:58210"/>
    </cofactor>
</comment>
<keyword evidence="12" id="KW-0408">Iron</keyword>
<organism evidence="19">
    <name type="scientific">mine drainage metagenome</name>
    <dbReference type="NCBI Taxonomy" id="410659"/>
    <lineage>
        <taxon>unclassified sequences</taxon>
        <taxon>metagenomes</taxon>
        <taxon>ecological metagenomes</taxon>
    </lineage>
</organism>
<keyword evidence="13" id="KW-0411">Iron-sulfur</keyword>
<dbReference type="GO" id="GO:0006537">
    <property type="term" value="P:glutamate biosynthetic process"/>
    <property type="evidence" value="ECO:0007669"/>
    <property type="project" value="UniProtKB-KW"/>
</dbReference>
<sequence length="539" mass="58205">GLISPPPHHDIYSIEDLAQLIHDLKNVNPRASISVKLVSEIGVGTIAAGVAKAKADHVVIAGHDGGTGAAPLSSIKRVGTPWEIGLAETQQTLVQNGLRARIRVQVDGQLRTGRDVVIAALLGADEFGFATAPLVAAGCIMMRKCHLNTCPVGIATQDPRLRKLFSGTPEHVINYFFFLAEEVRVLMAQLGVRRFEDLVGRVELLHARQDVSHWKAHAIDLRRVLAAPGAGVRRHEQTQDHGLERALDRKLIERARPALESGERVHFIQDVRNVHRSVGAMLSGEVARRFGSEGLPDDTLHIQMEGSGGQSFAAFLAHGITLYLIGDANDYTGKGLCGGRVVVRPSIDFRGEAADNIIVGNTVLYGATAGEAFFRGVAGERFAVRNSGATAVVEGCGDHGCEYMTGGSVLVLGATGRNFAAGMSGGVAYVHDGDGQFARRCNTAMVALDKVLPEAEQIDTVPRALWHGGDSDEACVRRLLEAHHRWTGSLRARELLQQWDSARGRFVKVFPHEYRRALGDIAARRETTQQLERASSAAQ</sequence>
<dbReference type="PANTHER" id="PTHR43100">
    <property type="entry name" value="GLUTAMATE SYNTHASE [NADPH] SMALL CHAIN"/>
    <property type="match status" value="1"/>
</dbReference>
<dbReference type="InterPro" id="IPR051394">
    <property type="entry name" value="Glutamate_Synthase"/>
</dbReference>
<keyword evidence="15" id="KW-0003">3Fe-4S</keyword>
<evidence type="ECO:0000256" key="16">
    <source>
        <dbReference type="ARBA" id="ARBA00029440"/>
    </source>
</evidence>
<comment type="pathway">
    <text evidence="16">Amino-acid biosynthesis.</text>
</comment>
<comment type="similarity">
    <text evidence="4">Belongs to the glutamate synthase family.</text>
</comment>
<dbReference type="FunFam" id="2.160.20.60:FF:000001">
    <property type="entry name" value="Glutamate synthase, large subunit"/>
    <property type="match status" value="1"/>
</dbReference>
<dbReference type="GO" id="GO:0046872">
    <property type="term" value="F:metal ion binding"/>
    <property type="evidence" value="ECO:0007669"/>
    <property type="project" value="UniProtKB-KW"/>
</dbReference>
<evidence type="ECO:0000313" key="19">
    <source>
        <dbReference type="EMBL" id="EQD28530.1"/>
    </source>
</evidence>
<reference evidence="19" key="1">
    <citation type="submission" date="2013-08" db="EMBL/GenBank/DDBJ databases">
        <authorList>
            <person name="Mendez C."/>
            <person name="Richter M."/>
            <person name="Ferrer M."/>
            <person name="Sanchez J."/>
        </authorList>
    </citation>
    <scope>NUCLEOTIDE SEQUENCE</scope>
</reference>
<evidence type="ECO:0000256" key="8">
    <source>
        <dbReference type="ARBA" id="ARBA00022723"/>
    </source>
</evidence>
<keyword evidence="9" id="KW-0274">FAD</keyword>
<keyword evidence="6" id="KW-0285">Flavoprotein</keyword>
<keyword evidence="11" id="KW-0560">Oxidoreductase</keyword>
<evidence type="ECO:0000259" key="17">
    <source>
        <dbReference type="Pfam" id="PF01493"/>
    </source>
</evidence>
<dbReference type="PANTHER" id="PTHR43100:SF1">
    <property type="entry name" value="GLUTAMATE SYNTHASE [NADPH] SMALL CHAIN"/>
    <property type="match status" value="1"/>
</dbReference>
<evidence type="ECO:0000256" key="11">
    <source>
        <dbReference type="ARBA" id="ARBA00023002"/>
    </source>
</evidence>
<protein>
    <submittedName>
        <fullName evidence="19">Glutamate synthase (Ferredoxin)</fullName>
    </submittedName>
</protein>
<evidence type="ECO:0000256" key="9">
    <source>
        <dbReference type="ARBA" id="ARBA00022827"/>
    </source>
</evidence>
<dbReference type="Gene3D" id="2.160.20.60">
    <property type="entry name" value="Glutamate synthase, alpha subunit, C-terminal domain"/>
    <property type="match status" value="1"/>
</dbReference>
<feature type="non-terminal residue" evidence="19">
    <location>
        <position position="1"/>
    </location>
</feature>
<evidence type="ECO:0000256" key="3">
    <source>
        <dbReference type="ARBA" id="ARBA00001974"/>
    </source>
</evidence>
<dbReference type="CDD" id="cd00982">
    <property type="entry name" value="gltB_C"/>
    <property type="match status" value="1"/>
</dbReference>
<evidence type="ECO:0000259" key="18">
    <source>
        <dbReference type="Pfam" id="PF01645"/>
    </source>
</evidence>
<comment type="cofactor">
    <cofactor evidence="2">
        <name>[3Fe-4S] cluster</name>
        <dbReference type="ChEBI" id="CHEBI:21137"/>
    </cofactor>
</comment>
<dbReference type="InterPro" id="IPR013785">
    <property type="entry name" value="Aldolase_TIM"/>
</dbReference>
<evidence type="ECO:0000256" key="15">
    <source>
        <dbReference type="ARBA" id="ARBA00023291"/>
    </source>
</evidence>
<keyword evidence="7" id="KW-0288">FMN</keyword>
<evidence type="ECO:0000256" key="12">
    <source>
        <dbReference type="ARBA" id="ARBA00023004"/>
    </source>
</evidence>
<dbReference type="GO" id="GO:0015930">
    <property type="term" value="F:glutamate synthase activity"/>
    <property type="evidence" value="ECO:0007669"/>
    <property type="project" value="InterPro"/>
</dbReference>
<proteinExistence type="inferred from homology"/>
<evidence type="ECO:0000256" key="6">
    <source>
        <dbReference type="ARBA" id="ARBA00022630"/>
    </source>
</evidence>
<keyword evidence="5" id="KW-0028">Amino-acid biosynthesis</keyword>
<feature type="domain" description="Glutamate synthase" evidence="18">
    <location>
        <begin position="2"/>
        <end position="192"/>
    </location>
</feature>
<keyword evidence="10" id="KW-0315">Glutamine amidotransferase</keyword>
<feature type="domain" description="Glutamate synthase alpha subunit C-terminal" evidence="17">
    <location>
        <begin position="270"/>
        <end position="456"/>
    </location>
</feature>